<proteinExistence type="predicted"/>
<sequence>MRNVMKKAHEITKKIIRKGDSYKATFRLALSLAHSLIRKGENKMIEYRTSRGTDVKVEMGEGRTVKTLIMNGKEILVNNRHSSNCFLIDGYIYIADRKANKKLGATKDARVETNSELQAIFKKEEGKELKRLNRRIEAIKEVYANHLSFEQHLNDINAI</sequence>
<name>A0A8S5TWK6_9CAUD</name>
<evidence type="ECO:0000313" key="1">
    <source>
        <dbReference type="EMBL" id="DAF86605.1"/>
    </source>
</evidence>
<organism evidence="1">
    <name type="scientific">Siphoviridae sp. ctcx61</name>
    <dbReference type="NCBI Taxonomy" id="2825575"/>
    <lineage>
        <taxon>Viruses</taxon>
        <taxon>Duplodnaviria</taxon>
        <taxon>Heunggongvirae</taxon>
        <taxon>Uroviricota</taxon>
        <taxon>Caudoviricetes</taxon>
    </lineage>
</organism>
<reference evidence="1" key="1">
    <citation type="journal article" date="2021" name="Proc. Natl. Acad. Sci. U.S.A.">
        <title>A Catalog of Tens of Thousands of Viruses from Human Metagenomes Reveals Hidden Associations with Chronic Diseases.</title>
        <authorList>
            <person name="Tisza M.J."/>
            <person name="Buck C.B."/>
        </authorList>
    </citation>
    <scope>NUCLEOTIDE SEQUENCE</scope>
    <source>
        <strain evidence="1">Ctcx61</strain>
    </source>
</reference>
<accession>A0A8S5TWK6</accession>
<protein>
    <submittedName>
        <fullName evidence="1">Uncharacterized protein</fullName>
    </submittedName>
</protein>
<dbReference type="EMBL" id="BK015949">
    <property type="protein sequence ID" value="DAF86605.1"/>
    <property type="molecule type" value="Genomic_DNA"/>
</dbReference>